<reference evidence="8" key="2">
    <citation type="journal article" date="2021" name="PeerJ">
        <title>Extensive microbial diversity within the chicken gut microbiome revealed by metagenomics and culture.</title>
        <authorList>
            <person name="Gilroy R."/>
            <person name="Ravi A."/>
            <person name="Getino M."/>
            <person name="Pursley I."/>
            <person name="Horton D.L."/>
            <person name="Alikhan N.F."/>
            <person name="Baker D."/>
            <person name="Gharbi K."/>
            <person name="Hall N."/>
            <person name="Watson M."/>
            <person name="Adriaenssens E.M."/>
            <person name="Foster-Nyarko E."/>
            <person name="Jarju S."/>
            <person name="Secka A."/>
            <person name="Antonio M."/>
            <person name="Oren A."/>
            <person name="Chaudhuri R.R."/>
            <person name="La Ragione R."/>
            <person name="Hildebrand F."/>
            <person name="Pallen M.J."/>
        </authorList>
    </citation>
    <scope>NUCLEOTIDE SEQUENCE</scope>
    <source>
        <strain evidence="8">ChiW16-3235</strain>
    </source>
</reference>
<organism evidence="8 9">
    <name type="scientific">Candidatus Coproplasma avicola</name>
    <dbReference type="NCBI Taxonomy" id="2840744"/>
    <lineage>
        <taxon>Bacteria</taxon>
        <taxon>Bacillati</taxon>
        <taxon>Bacillota</taxon>
        <taxon>Clostridia</taxon>
        <taxon>Eubacteriales</taxon>
        <taxon>Candidatus Coproplasma</taxon>
    </lineage>
</organism>
<comment type="function">
    <text evidence="7">Catalyzes the hydrolysis of inorganic pyrophosphate (PPi) forming two phosphate ions.</text>
</comment>
<protein>
    <recommendedName>
        <fullName evidence="7">Inorganic pyrophosphatase</fullName>
        <ecNumber evidence="7">3.6.1.1</ecNumber>
    </recommendedName>
    <alternativeName>
        <fullName evidence="7">Pyrophosphate phospho-hydrolase</fullName>
        <shortName evidence="7">PPase</shortName>
    </alternativeName>
</protein>
<feature type="binding site" evidence="7">
    <location>
        <position position="103"/>
    </location>
    <ligand>
        <name>Mg(2+)</name>
        <dbReference type="ChEBI" id="CHEBI:18420"/>
        <label>1</label>
    </ligand>
</feature>
<sequence>MNIWHDIDEKRITENRFEALVEIPKGCKVKYELDKETGLLRMDRVLYTSTVYPSNYGFIPRTLADDGDPLDVLVLCNEPIYPMTLVTCMPIGVIVMTDSGELDEKIIAVPVNDPNYKHYYDIKELPSHVFEEMMHFFEVYKMLEHKSTTVKEMLHKYEAIQIIRKCIARYNEVYMK</sequence>
<dbReference type="GO" id="GO:0006796">
    <property type="term" value="P:phosphate-containing compound metabolic process"/>
    <property type="evidence" value="ECO:0007669"/>
    <property type="project" value="InterPro"/>
</dbReference>
<reference evidence="8" key="1">
    <citation type="submission" date="2020-10" db="EMBL/GenBank/DDBJ databases">
        <authorList>
            <person name="Gilroy R."/>
        </authorList>
    </citation>
    <scope>NUCLEOTIDE SEQUENCE</scope>
    <source>
        <strain evidence="8">ChiW16-3235</strain>
    </source>
</reference>
<dbReference type="Proteomes" id="UP000823913">
    <property type="component" value="Unassembled WGS sequence"/>
</dbReference>
<feature type="binding site" evidence="7">
    <location>
        <position position="56"/>
    </location>
    <ligand>
        <name>substrate</name>
    </ligand>
</feature>
<feature type="binding site" evidence="7">
    <location>
        <position position="71"/>
    </location>
    <ligand>
        <name>Mg(2+)</name>
        <dbReference type="ChEBI" id="CHEBI:18420"/>
        <label>1</label>
    </ligand>
</feature>
<comment type="cofactor">
    <cofactor evidence="1 7">
        <name>Mg(2+)</name>
        <dbReference type="ChEBI" id="CHEBI:18420"/>
    </cofactor>
</comment>
<comment type="subcellular location">
    <subcellularLocation>
        <location evidence="7">Cytoplasm</location>
    </subcellularLocation>
</comment>
<keyword evidence="4 7" id="KW-0378">Hydrolase</keyword>
<keyword evidence="3 7" id="KW-0479">Metal-binding</keyword>
<evidence type="ECO:0000256" key="3">
    <source>
        <dbReference type="ARBA" id="ARBA00022723"/>
    </source>
</evidence>
<accession>A0A9D1J9F1</accession>
<feature type="binding site" evidence="7">
    <location>
        <position position="66"/>
    </location>
    <ligand>
        <name>Mg(2+)</name>
        <dbReference type="ChEBI" id="CHEBI:18420"/>
        <label>1</label>
    </ligand>
</feature>
<dbReference type="CDD" id="cd00412">
    <property type="entry name" value="pyrophosphatase"/>
    <property type="match status" value="1"/>
</dbReference>
<evidence type="ECO:0000256" key="1">
    <source>
        <dbReference type="ARBA" id="ARBA00001946"/>
    </source>
</evidence>
<dbReference type="Gene3D" id="3.90.80.10">
    <property type="entry name" value="Inorganic pyrophosphatase"/>
    <property type="match status" value="1"/>
</dbReference>
<dbReference type="EC" id="3.6.1.1" evidence="7"/>
<evidence type="ECO:0000256" key="2">
    <source>
        <dbReference type="ARBA" id="ARBA00022490"/>
    </source>
</evidence>
<dbReference type="InterPro" id="IPR036649">
    <property type="entry name" value="Pyrophosphatase_sf"/>
</dbReference>
<dbReference type="EMBL" id="DVHK01000060">
    <property type="protein sequence ID" value="HIR66922.1"/>
    <property type="molecule type" value="Genomic_DNA"/>
</dbReference>
<feature type="binding site" evidence="7">
    <location>
        <position position="71"/>
    </location>
    <ligand>
        <name>Mg(2+)</name>
        <dbReference type="ChEBI" id="CHEBI:18420"/>
        <label>2</label>
    </ligand>
</feature>
<dbReference type="FunFam" id="3.90.80.10:FF:000003">
    <property type="entry name" value="Inorganic pyrophosphatase"/>
    <property type="match status" value="1"/>
</dbReference>
<evidence type="ECO:0000256" key="6">
    <source>
        <dbReference type="ARBA" id="ARBA00047820"/>
    </source>
</evidence>
<proteinExistence type="inferred from homology"/>
<dbReference type="SUPFAM" id="SSF50324">
    <property type="entry name" value="Inorganic pyrophosphatase"/>
    <property type="match status" value="1"/>
</dbReference>
<dbReference type="AlphaFoldDB" id="A0A9D1J9F1"/>
<dbReference type="HAMAP" id="MF_00209">
    <property type="entry name" value="Inorganic_PPase"/>
    <property type="match status" value="1"/>
</dbReference>
<comment type="similarity">
    <text evidence="7">Belongs to the PPase family.</text>
</comment>
<comment type="catalytic activity">
    <reaction evidence="6 7">
        <text>diphosphate + H2O = 2 phosphate + H(+)</text>
        <dbReference type="Rhea" id="RHEA:24576"/>
        <dbReference type="ChEBI" id="CHEBI:15377"/>
        <dbReference type="ChEBI" id="CHEBI:15378"/>
        <dbReference type="ChEBI" id="CHEBI:33019"/>
        <dbReference type="ChEBI" id="CHEBI:43474"/>
        <dbReference type="EC" id="3.6.1.1"/>
    </reaction>
</comment>
<feature type="binding site" evidence="7">
    <location>
        <position position="30"/>
    </location>
    <ligand>
        <name>substrate</name>
    </ligand>
</feature>
<evidence type="ECO:0000256" key="7">
    <source>
        <dbReference type="HAMAP-Rule" id="MF_00209"/>
    </source>
</evidence>
<dbReference type="PANTHER" id="PTHR10286">
    <property type="entry name" value="INORGANIC PYROPHOSPHATASE"/>
    <property type="match status" value="1"/>
</dbReference>
<feature type="binding site" evidence="7">
    <location>
        <position position="140"/>
    </location>
    <ligand>
        <name>substrate</name>
    </ligand>
</feature>
<comment type="caution">
    <text evidence="8">The sequence shown here is derived from an EMBL/GenBank/DDBJ whole genome shotgun (WGS) entry which is preliminary data.</text>
</comment>
<dbReference type="GO" id="GO:0005737">
    <property type="term" value="C:cytoplasm"/>
    <property type="evidence" value="ECO:0007669"/>
    <property type="project" value="UniProtKB-SubCell"/>
</dbReference>
<dbReference type="GO" id="GO:0004427">
    <property type="term" value="F:inorganic diphosphate phosphatase activity"/>
    <property type="evidence" value="ECO:0007669"/>
    <property type="project" value="UniProtKB-UniRule"/>
</dbReference>
<evidence type="ECO:0000313" key="8">
    <source>
        <dbReference type="EMBL" id="HIR66922.1"/>
    </source>
</evidence>
<feature type="binding site" evidence="7">
    <location>
        <position position="44"/>
    </location>
    <ligand>
        <name>substrate</name>
    </ligand>
</feature>
<evidence type="ECO:0000256" key="5">
    <source>
        <dbReference type="ARBA" id="ARBA00022842"/>
    </source>
</evidence>
<evidence type="ECO:0000313" key="9">
    <source>
        <dbReference type="Proteomes" id="UP000823913"/>
    </source>
</evidence>
<comment type="subunit">
    <text evidence="7">Homohexamer.</text>
</comment>
<dbReference type="Pfam" id="PF00719">
    <property type="entry name" value="Pyrophosphatase"/>
    <property type="match status" value="1"/>
</dbReference>
<keyword evidence="5 7" id="KW-0460">Magnesium</keyword>
<dbReference type="GO" id="GO:0000287">
    <property type="term" value="F:magnesium ion binding"/>
    <property type="evidence" value="ECO:0007669"/>
    <property type="project" value="UniProtKB-UniRule"/>
</dbReference>
<keyword evidence="2 7" id="KW-0963">Cytoplasm</keyword>
<gene>
    <name evidence="7" type="primary">ppa</name>
    <name evidence="8" type="ORF">IAB94_02595</name>
</gene>
<evidence type="ECO:0000256" key="4">
    <source>
        <dbReference type="ARBA" id="ARBA00022801"/>
    </source>
</evidence>
<name>A0A9D1J9F1_9FIRM</name>
<dbReference type="PROSITE" id="PS00387">
    <property type="entry name" value="PPASE"/>
    <property type="match status" value="1"/>
</dbReference>
<dbReference type="InterPro" id="IPR008162">
    <property type="entry name" value="Pyrophosphatase"/>
</dbReference>